<dbReference type="Proteomes" id="UP000694861">
    <property type="component" value="Linkage group LG1"/>
</dbReference>
<reference evidence="3" key="2">
    <citation type="submission" date="2025-08" db="UniProtKB">
        <authorList>
            <consortium name="RefSeq"/>
        </authorList>
    </citation>
    <scope>IDENTIFICATION</scope>
</reference>
<keyword evidence="2" id="KW-1185">Reference proteome</keyword>
<protein>
    <submittedName>
        <fullName evidence="3">Uncharacterized protein LOC103328157</fullName>
    </submittedName>
</protein>
<evidence type="ECO:0000259" key="1">
    <source>
        <dbReference type="Pfam" id="PF22936"/>
    </source>
</evidence>
<dbReference type="GeneID" id="103328157"/>
<sequence>MTIENSFVQPVIPRFDGHYDHWSMLMENFLRSKEYWSLVETGISAIDQAILETILKKDTAKDIWDSLKQKYQGTTRVKRAQLQALRKEFEILHMKEGESVNEYFARTLTIANKMWIHGEKMEDVVCFIEESNDLDILSIDELQSSLLVHEQRMGRHTVDKQALKVTHEECPKKEKDSKGFYSETSEEMLLMAYVDIKEDDREELWFLDSGCINHMCGKKEMFMDFDDTFRKSIKLGNSSSLAVLGKGNVRMEVNGIMQVITGVFYVPDLRNNLLSIGQLQEKDLVFLIKHGKCKIYHPER</sequence>
<evidence type="ECO:0000313" key="2">
    <source>
        <dbReference type="Proteomes" id="UP000694861"/>
    </source>
</evidence>
<feature type="domain" description="Retrovirus-related Pol polyprotein from transposon TNT 1-94-like beta-barrel" evidence="1">
    <location>
        <begin position="205"/>
        <end position="283"/>
    </location>
</feature>
<organism evidence="2 3">
    <name type="scientific">Prunus mume</name>
    <name type="common">Japanese apricot</name>
    <name type="synonym">Armeniaca mume</name>
    <dbReference type="NCBI Taxonomy" id="102107"/>
    <lineage>
        <taxon>Eukaryota</taxon>
        <taxon>Viridiplantae</taxon>
        <taxon>Streptophyta</taxon>
        <taxon>Embryophyta</taxon>
        <taxon>Tracheophyta</taxon>
        <taxon>Spermatophyta</taxon>
        <taxon>Magnoliopsida</taxon>
        <taxon>eudicotyledons</taxon>
        <taxon>Gunneridae</taxon>
        <taxon>Pentapetalae</taxon>
        <taxon>rosids</taxon>
        <taxon>fabids</taxon>
        <taxon>Rosales</taxon>
        <taxon>Rosaceae</taxon>
        <taxon>Amygdaloideae</taxon>
        <taxon>Amygdaleae</taxon>
        <taxon>Prunus</taxon>
    </lineage>
</organism>
<dbReference type="PANTHER" id="PTHR35317:SF34">
    <property type="match status" value="1"/>
</dbReference>
<evidence type="ECO:0000313" key="3">
    <source>
        <dbReference type="RefSeq" id="XP_016646919.1"/>
    </source>
</evidence>
<name>A0ABM1LHP2_PRUMU</name>
<dbReference type="PANTHER" id="PTHR35317">
    <property type="entry name" value="OS04G0629600 PROTEIN"/>
    <property type="match status" value="1"/>
</dbReference>
<gene>
    <name evidence="3" type="primary">LOC103328157</name>
</gene>
<dbReference type="RefSeq" id="XP_016646919.1">
    <property type="nucleotide sequence ID" value="XM_016791433.1"/>
</dbReference>
<dbReference type="InterPro" id="IPR054722">
    <property type="entry name" value="PolX-like_BBD"/>
</dbReference>
<dbReference type="Pfam" id="PF22936">
    <property type="entry name" value="Pol_BBD"/>
    <property type="match status" value="1"/>
</dbReference>
<proteinExistence type="predicted"/>
<accession>A0ABM1LHP2</accession>
<dbReference type="Pfam" id="PF14223">
    <property type="entry name" value="Retrotran_gag_2"/>
    <property type="match status" value="1"/>
</dbReference>
<reference evidence="2" key="1">
    <citation type="journal article" date="2012" name="Nat. Commun.">
        <title>The genome of Prunus mume.</title>
        <authorList>
            <person name="Zhang Q."/>
            <person name="Chen W."/>
            <person name="Sun L."/>
            <person name="Zhao F."/>
            <person name="Huang B."/>
            <person name="Yang W."/>
            <person name="Tao Y."/>
            <person name="Wang J."/>
            <person name="Yuan Z."/>
            <person name="Fan G."/>
            <person name="Xing Z."/>
            <person name="Han C."/>
            <person name="Pan H."/>
            <person name="Zhong X."/>
            <person name="Shi W."/>
            <person name="Liang X."/>
            <person name="Du D."/>
            <person name="Sun F."/>
            <person name="Xu Z."/>
            <person name="Hao R."/>
            <person name="Lv T."/>
            <person name="Lv Y."/>
            <person name="Zheng Z."/>
            <person name="Sun M."/>
            <person name="Luo L."/>
            <person name="Cai M."/>
            <person name="Gao Y."/>
            <person name="Wang J."/>
            <person name="Yin Y."/>
            <person name="Xu X."/>
            <person name="Cheng T."/>
            <person name="Wang J."/>
        </authorList>
    </citation>
    <scope>NUCLEOTIDE SEQUENCE [LARGE SCALE GENOMIC DNA]</scope>
</reference>